<feature type="domain" description="Aminoglycoside phosphotransferase" evidence="1">
    <location>
        <begin position="49"/>
        <end position="271"/>
    </location>
</feature>
<dbReference type="SUPFAM" id="SSF56112">
    <property type="entry name" value="Protein kinase-like (PK-like)"/>
    <property type="match status" value="1"/>
</dbReference>
<dbReference type="InterPro" id="IPR011009">
    <property type="entry name" value="Kinase-like_dom_sf"/>
</dbReference>
<reference evidence="2 3" key="1">
    <citation type="submission" date="2019-03" db="EMBL/GenBank/DDBJ databases">
        <title>Genomic features of bacteria from cold environments.</title>
        <authorList>
            <person name="Shen L."/>
        </authorList>
    </citation>
    <scope>NUCLEOTIDE SEQUENCE [LARGE SCALE GENOMIC DNA]</scope>
    <source>
        <strain evidence="3">T3246-1</strain>
    </source>
</reference>
<evidence type="ECO:0000259" key="1">
    <source>
        <dbReference type="Pfam" id="PF01636"/>
    </source>
</evidence>
<dbReference type="Pfam" id="PF01636">
    <property type="entry name" value="APH"/>
    <property type="match status" value="1"/>
</dbReference>
<organism evidence="2 3">
    <name type="scientific">Occultella glacieicola</name>
    <dbReference type="NCBI Taxonomy" id="2518684"/>
    <lineage>
        <taxon>Bacteria</taxon>
        <taxon>Bacillati</taxon>
        <taxon>Actinomycetota</taxon>
        <taxon>Actinomycetes</taxon>
        <taxon>Micrococcales</taxon>
        <taxon>Ruaniaceae</taxon>
        <taxon>Occultella</taxon>
    </lineage>
</organism>
<dbReference type="Gene3D" id="3.30.200.20">
    <property type="entry name" value="Phosphorylase Kinase, domain 1"/>
    <property type="match status" value="1"/>
</dbReference>
<comment type="caution">
    <text evidence="2">The sequence shown here is derived from an EMBL/GenBank/DDBJ whole genome shotgun (WGS) entry which is preliminary data.</text>
</comment>
<sequence>MAAGSVADEYPATMREPPPGVADDAIAALLEQHWSIRVASIHHLPWGFGAWHWRVDDSDGARWFVTADETPDAARRLELEATYAAARELHSRGLEFVVPSVPSRSGRMVAAIEGYAVSLAAWVFGEQPTGALTADAAEATAAMLRRLHREPPPPGTRAWMPALPGRADLERMPVLLSRDWTGGPLSRDAEGVVNEHHARIPAWLSRYDARVEQALAGRGDWVLTHGEPGLHNQIVTPSGRRWVDWESMRVAPRERDLTDLARTGGSAHGVRVGADPGLLELFDLRWRLDEIATFSAWLRGPHTGTASDRVALGGLIEELTREDWVTGN</sequence>
<evidence type="ECO:0000313" key="2">
    <source>
        <dbReference type="EMBL" id="TDE92630.1"/>
    </source>
</evidence>
<dbReference type="EMBL" id="SMNA01000006">
    <property type="protein sequence ID" value="TDE92630.1"/>
    <property type="molecule type" value="Genomic_DNA"/>
</dbReference>
<evidence type="ECO:0000313" key="3">
    <source>
        <dbReference type="Proteomes" id="UP000504882"/>
    </source>
</evidence>
<protein>
    <submittedName>
        <fullName evidence="2">Aminoglycoside phosphotransferase family protein</fullName>
    </submittedName>
</protein>
<gene>
    <name evidence="2" type="ORF">EXU48_13920</name>
</gene>
<dbReference type="Gene3D" id="1.10.510.10">
    <property type="entry name" value="Transferase(Phosphotransferase) domain 1"/>
    <property type="match status" value="1"/>
</dbReference>
<keyword evidence="3" id="KW-1185">Reference proteome</keyword>
<name>A0ABY2E3D0_9MICO</name>
<dbReference type="Proteomes" id="UP000504882">
    <property type="component" value="Unassembled WGS sequence"/>
</dbReference>
<accession>A0ABY2E3D0</accession>
<dbReference type="InterPro" id="IPR002575">
    <property type="entry name" value="Aminoglycoside_PTrfase"/>
</dbReference>
<proteinExistence type="predicted"/>